<evidence type="ECO:0000256" key="6">
    <source>
        <dbReference type="ARBA" id="ARBA00034078"/>
    </source>
</evidence>
<dbReference type="InterPro" id="IPR012675">
    <property type="entry name" value="Beta-grasp_dom_sf"/>
</dbReference>
<dbReference type="AlphaFoldDB" id="X6NJJ3"/>
<dbReference type="PANTHER" id="PTHR23426">
    <property type="entry name" value="FERREDOXIN/ADRENODOXIN"/>
    <property type="match status" value="1"/>
</dbReference>
<dbReference type="InterPro" id="IPR001041">
    <property type="entry name" value="2Fe-2S_ferredoxin-type"/>
</dbReference>
<gene>
    <name evidence="8" type="ORF">RFI_10975</name>
</gene>
<dbReference type="Proteomes" id="UP000023152">
    <property type="component" value="Unassembled WGS sequence"/>
</dbReference>
<keyword evidence="2" id="KW-0001">2Fe-2S</keyword>
<evidence type="ECO:0000313" key="9">
    <source>
        <dbReference type="Proteomes" id="UP000023152"/>
    </source>
</evidence>
<evidence type="ECO:0000256" key="1">
    <source>
        <dbReference type="ARBA" id="ARBA00010914"/>
    </source>
</evidence>
<dbReference type="OrthoDB" id="268593at2759"/>
<organism evidence="8 9">
    <name type="scientific">Reticulomyxa filosa</name>
    <dbReference type="NCBI Taxonomy" id="46433"/>
    <lineage>
        <taxon>Eukaryota</taxon>
        <taxon>Sar</taxon>
        <taxon>Rhizaria</taxon>
        <taxon>Retaria</taxon>
        <taxon>Foraminifera</taxon>
        <taxon>Monothalamids</taxon>
        <taxon>Reticulomyxidae</taxon>
        <taxon>Reticulomyxa</taxon>
    </lineage>
</organism>
<dbReference type="SUPFAM" id="SSF54292">
    <property type="entry name" value="2Fe-2S ferredoxin-like"/>
    <property type="match status" value="1"/>
</dbReference>
<dbReference type="GO" id="GO:0009055">
    <property type="term" value="F:electron transfer activity"/>
    <property type="evidence" value="ECO:0007669"/>
    <property type="project" value="TreeGrafter"/>
</dbReference>
<dbReference type="Pfam" id="PF00111">
    <property type="entry name" value="Fer2"/>
    <property type="match status" value="1"/>
</dbReference>
<keyword evidence="3" id="KW-0479">Metal-binding</keyword>
<dbReference type="CDD" id="cd00207">
    <property type="entry name" value="fer2"/>
    <property type="match status" value="1"/>
</dbReference>
<accession>X6NJJ3</accession>
<protein>
    <recommendedName>
        <fullName evidence="7">2Fe-2S ferredoxin-type domain-containing protein</fullName>
    </recommendedName>
</protein>
<dbReference type="PRINTS" id="PR00355">
    <property type="entry name" value="ADRENODOXIN"/>
</dbReference>
<dbReference type="Gene3D" id="3.10.20.30">
    <property type="match status" value="1"/>
</dbReference>
<evidence type="ECO:0000256" key="5">
    <source>
        <dbReference type="ARBA" id="ARBA00023014"/>
    </source>
</evidence>
<dbReference type="PANTHER" id="PTHR23426:SF65">
    <property type="entry name" value="FERREDOXIN-2, MITOCHONDRIAL"/>
    <property type="match status" value="1"/>
</dbReference>
<dbReference type="GO" id="GO:0140647">
    <property type="term" value="P:P450-containing electron transport chain"/>
    <property type="evidence" value="ECO:0007669"/>
    <property type="project" value="InterPro"/>
</dbReference>
<dbReference type="InterPro" id="IPR036010">
    <property type="entry name" value="2Fe-2S_ferredoxin-like_sf"/>
</dbReference>
<comment type="cofactor">
    <cofactor evidence="6">
        <name>[2Fe-2S] cluster</name>
        <dbReference type="ChEBI" id="CHEBI:190135"/>
    </cofactor>
</comment>
<keyword evidence="5" id="KW-0411">Iron-sulfur</keyword>
<dbReference type="EMBL" id="ASPP01008045">
    <property type="protein sequence ID" value="ETO26166.1"/>
    <property type="molecule type" value="Genomic_DNA"/>
</dbReference>
<feature type="domain" description="2Fe-2S ferredoxin-type" evidence="7">
    <location>
        <begin position="1"/>
        <end position="92"/>
    </location>
</feature>
<dbReference type="OMA" id="TCHVIFM"/>
<keyword evidence="4" id="KW-0408">Iron</keyword>
<dbReference type="GO" id="GO:0046872">
    <property type="term" value="F:metal ion binding"/>
    <property type="evidence" value="ECO:0007669"/>
    <property type="project" value="UniProtKB-KW"/>
</dbReference>
<dbReference type="GO" id="GO:0005739">
    <property type="term" value="C:mitochondrion"/>
    <property type="evidence" value="ECO:0007669"/>
    <property type="project" value="TreeGrafter"/>
</dbReference>
<keyword evidence="9" id="KW-1185">Reference proteome</keyword>
<reference evidence="8 9" key="1">
    <citation type="journal article" date="2013" name="Curr. Biol.">
        <title>The Genome of the Foraminiferan Reticulomyxa filosa.</title>
        <authorList>
            <person name="Glockner G."/>
            <person name="Hulsmann N."/>
            <person name="Schleicher M."/>
            <person name="Noegel A.A."/>
            <person name="Eichinger L."/>
            <person name="Gallinger C."/>
            <person name="Pawlowski J."/>
            <person name="Sierra R."/>
            <person name="Euteneuer U."/>
            <person name="Pillet L."/>
            <person name="Moustafa A."/>
            <person name="Platzer M."/>
            <person name="Groth M."/>
            <person name="Szafranski K."/>
            <person name="Schliwa M."/>
        </authorList>
    </citation>
    <scope>NUCLEOTIDE SEQUENCE [LARGE SCALE GENOMIC DNA]</scope>
</reference>
<evidence type="ECO:0000259" key="7">
    <source>
        <dbReference type="PROSITE" id="PS51085"/>
    </source>
</evidence>
<evidence type="ECO:0000256" key="2">
    <source>
        <dbReference type="ARBA" id="ARBA00022714"/>
    </source>
</evidence>
<comment type="similarity">
    <text evidence="1">Belongs to the adrenodoxin/putidaredoxin family.</text>
</comment>
<sequence length="101" mass="11114">MGEVASKVGEKMLDVCQSNGFDVEGACGGECCCSTCHIYVQKELYDKLPKPDDDELDMLDLAVEVKDTSRLGCQIKVTPDFAGMKFYLPKAVVNNLDETKK</sequence>
<dbReference type="InterPro" id="IPR001055">
    <property type="entry name" value="Adrenodoxin-like"/>
</dbReference>
<dbReference type="GO" id="GO:0051537">
    <property type="term" value="F:2 iron, 2 sulfur cluster binding"/>
    <property type="evidence" value="ECO:0007669"/>
    <property type="project" value="UniProtKB-KW"/>
</dbReference>
<comment type="caution">
    <text evidence="8">The sequence shown here is derived from an EMBL/GenBank/DDBJ whole genome shotgun (WGS) entry which is preliminary data.</text>
</comment>
<dbReference type="PROSITE" id="PS51085">
    <property type="entry name" value="2FE2S_FER_2"/>
    <property type="match status" value="1"/>
</dbReference>
<evidence type="ECO:0000313" key="8">
    <source>
        <dbReference type="EMBL" id="ETO26166.1"/>
    </source>
</evidence>
<name>X6NJJ3_RETFI</name>
<evidence type="ECO:0000256" key="3">
    <source>
        <dbReference type="ARBA" id="ARBA00022723"/>
    </source>
</evidence>
<proteinExistence type="inferred from homology"/>
<evidence type="ECO:0000256" key="4">
    <source>
        <dbReference type="ARBA" id="ARBA00023004"/>
    </source>
</evidence>